<comment type="similarity">
    <text evidence="1">Belongs to the phosphoglycerate mutase family. BPG-dependent PGAM subfamily.</text>
</comment>
<dbReference type="SUPFAM" id="SSF53254">
    <property type="entry name" value="Phosphoglycerate mutase-like"/>
    <property type="match status" value="1"/>
</dbReference>
<dbReference type="GO" id="GO:0004619">
    <property type="term" value="F:phosphoglycerate mutase activity"/>
    <property type="evidence" value="ECO:0007669"/>
    <property type="project" value="UniProtKB-EC"/>
</dbReference>
<protein>
    <recommendedName>
        <fullName evidence="2">phosphoglycerate mutase (2,3-diphosphoglycerate-dependent)</fullName>
        <ecNumber evidence="2">5.4.2.11</ecNumber>
    </recommendedName>
</protein>
<dbReference type="InterPro" id="IPR001345">
    <property type="entry name" value="PG/BPGM_mutase_AS"/>
</dbReference>
<name>A0A383EI91_9ZZZZ</name>
<dbReference type="Gene3D" id="3.40.50.1240">
    <property type="entry name" value="Phosphoglycerate mutase-like"/>
    <property type="match status" value="1"/>
</dbReference>
<dbReference type="PROSITE" id="PS00175">
    <property type="entry name" value="PG_MUTASE"/>
    <property type="match status" value="1"/>
</dbReference>
<keyword evidence="3" id="KW-0324">Glycolysis</keyword>
<evidence type="ECO:0000256" key="3">
    <source>
        <dbReference type="ARBA" id="ARBA00023152"/>
    </source>
</evidence>
<feature type="non-terminal residue" evidence="5">
    <location>
        <position position="59"/>
    </location>
</feature>
<gene>
    <name evidence="5" type="ORF">METZ01_LOCUS509007</name>
</gene>
<organism evidence="5">
    <name type="scientific">marine metagenome</name>
    <dbReference type="NCBI Taxonomy" id="408172"/>
    <lineage>
        <taxon>unclassified sequences</taxon>
        <taxon>metagenomes</taxon>
        <taxon>ecological metagenomes</taxon>
    </lineage>
</organism>
<dbReference type="SMART" id="SM00855">
    <property type="entry name" value="PGAM"/>
    <property type="match status" value="1"/>
</dbReference>
<dbReference type="EC" id="5.4.2.11" evidence="2"/>
<keyword evidence="4" id="KW-0413">Isomerase</keyword>
<dbReference type="GO" id="GO:0006096">
    <property type="term" value="P:glycolytic process"/>
    <property type="evidence" value="ECO:0007669"/>
    <property type="project" value="UniProtKB-KW"/>
</dbReference>
<dbReference type="AlphaFoldDB" id="A0A383EI91"/>
<dbReference type="NCBIfam" id="TIGR01258">
    <property type="entry name" value="pgm_1"/>
    <property type="match status" value="1"/>
</dbReference>
<dbReference type="Pfam" id="PF00300">
    <property type="entry name" value="His_Phos_1"/>
    <property type="match status" value="1"/>
</dbReference>
<sequence>MIRLVLLRHGESQWNLQNRFTGWTDVDLTPKGVKEARSAGQILKERGYIFDIAFTSVLT</sequence>
<evidence type="ECO:0000256" key="2">
    <source>
        <dbReference type="ARBA" id="ARBA00012028"/>
    </source>
</evidence>
<evidence type="ECO:0000256" key="1">
    <source>
        <dbReference type="ARBA" id="ARBA00006717"/>
    </source>
</evidence>
<dbReference type="InterPro" id="IPR029033">
    <property type="entry name" value="His_PPase_superfam"/>
</dbReference>
<dbReference type="PANTHER" id="PTHR11931">
    <property type="entry name" value="PHOSPHOGLYCERATE MUTASE"/>
    <property type="match status" value="1"/>
</dbReference>
<dbReference type="CDD" id="cd07067">
    <property type="entry name" value="HP_PGM_like"/>
    <property type="match status" value="1"/>
</dbReference>
<evidence type="ECO:0000256" key="4">
    <source>
        <dbReference type="ARBA" id="ARBA00023235"/>
    </source>
</evidence>
<dbReference type="InterPro" id="IPR013078">
    <property type="entry name" value="His_Pase_superF_clade-1"/>
</dbReference>
<reference evidence="5" key="1">
    <citation type="submission" date="2018-05" db="EMBL/GenBank/DDBJ databases">
        <authorList>
            <person name="Lanie J.A."/>
            <person name="Ng W.-L."/>
            <person name="Kazmierczak K.M."/>
            <person name="Andrzejewski T.M."/>
            <person name="Davidsen T.M."/>
            <person name="Wayne K.J."/>
            <person name="Tettelin H."/>
            <person name="Glass J.I."/>
            <person name="Rusch D."/>
            <person name="Podicherti R."/>
            <person name="Tsui H.-C.T."/>
            <person name="Winkler M.E."/>
        </authorList>
    </citation>
    <scope>NUCLEOTIDE SEQUENCE</scope>
</reference>
<proteinExistence type="inferred from homology"/>
<accession>A0A383EI91</accession>
<dbReference type="InterPro" id="IPR005952">
    <property type="entry name" value="Phosphogly_mut1"/>
</dbReference>
<evidence type="ECO:0000313" key="5">
    <source>
        <dbReference type="EMBL" id="SVE56153.1"/>
    </source>
</evidence>
<dbReference type="EMBL" id="UINC01225897">
    <property type="protein sequence ID" value="SVE56153.1"/>
    <property type="molecule type" value="Genomic_DNA"/>
</dbReference>